<comment type="similarity">
    <text evidence="2">Belongs to the GST superfamily. Mu family.</text>
</comment>
<dbReference type="InterPro" id="IPR050213">
    <property type="entry name" value="GST_superfamily"/>
</dbReference>
<dbReference type="Gene3D" id="1.20.1050.10">
    <property type="match status" value="1"/>
</dbReference>
<accession>A0AAD3H5Y5</accession>
<protein>
    <recommendedName>
        <fullName evidence="3">glutathione transferase</fullName>
        <ecNumber evidence="3">2.5.1.18</ecNumber>
    </recommendedName>
</protein>
<dbReference type="PANTHER" id="PTHR11571">
    <property type="entry name" value="GLUTATHIONE S-TRANSFERASE"/>
    <property type="match status" value="1"/>
</dbReference>
<dbReference type="SUPFAM" id="SSF52833">
    <property type="entry name" value="Thioredoxin-like"/>
    <property type="match status" value="1"/>
</dbReference>
<gene>
    <name evidence="8" type="ORF">CTEN210_08096</name>
</gene>
<sequence length="294" mass="33225">MSDIFQKAAGTSVNVTFGDKDAEKKHTIAYWSIRGLGAPLTMMLCAAKAPFTLHLYDLVEKGEDGWTSDYFAAKGDYIRKFKQPLWNLPFCVDNETNRVICQTNAIFAHLGKACGMFGDDDVSASECEQLLAEIYDLRDVMIGFVYRPNPAEPADVLKNAGKYCAKFEAWLEIQGEKMENDDEKKAKVSVVHLVNGKFSAPDFHLYEMLDQFEALAKQENVDLYENFPKLKDFKEGFELLPENKFYLDSWLHKELPFNNVVGRFGTLPGPKTYVHTKSAKEATFRGKGVVELSP</sequence>
<reference evidence="8 9" key="1">
    <citation type="journal article" date="2021" name="Sci. Rep.">
        <title>The genome of the diatom Chaetoceros tenuissimus carries an ancient integrated fragment of an extant virus.</title>
        <authorList>
            <person name="Hongo Y."/>
            <person name="Kimura K."/>
            <person name="Takaki Y."/>
            <person name="Yoshida Y."/>
            <person name="Baba S."/>
            <person name="Kobayashi G."/>
            <person name="Nagasaki K."/>
            <person name="Hano T."/>
            <person name="Tomaru Y."/>
        </authorList>
    </citation>
    <scope>NUCLEOTIDE SEQUENCE [LARGE SCALE GENOMIC DNA]</scope>
    <source>
        <strain evidence="8 9">NIES-3715</strain>
    </source>
</reference>
<dbReference type="EC" id="2.5.1.18" evidence="3"/>
<proteinExistence type="inferred from homology"/>
<name>A0AAD3H5Y5_9STRA</name>
<evidence type="ECO:0000313" key="8">
    <source>
        <dbReference type="EMBL" id="GFH51620.1"/>
    </source>
</evidence>
<dbReference type="PROSITE" id="PS50404">
    <property type="entry name" value="GST_NTER"/>
    <property type="match status" value="1"/>
</dbReference>
<evidence type="ECO:0000259" key="7">
    <source>
        <dbReference type="PROSITE" id="PS50405"/>
    </source>
</evidence>
<comment type="catalytic activity">
    <reaction evidence="5">
        <text>RX + glutathione = an S-substituted glutathione + a halide anion + H(+)</text>
        <dbReference type="Rhea" id="RHEA:16437"/>
        <dbReference type="ChEBI" id="CHEBI:15378"/>
        <dbReference type="ChEBI" id="CHEBI:16042"/>
        <dbReference type="ChEBI" id="CHEBI:17792"/>
        <dbReference type="ChEBI" id="CHEBI:57925"/>
        <dbReference type="ChEBI" id="CHEBI:90779"/>
        <dbReference type="EC" id="2.5.1.18"/>
    </reaction>
</comment>
<evidence type="ECO:0000256" key="4">
    <source>
        <dbReference type="ARBA" id="ARBA00022679"/>
    </source>
</evidence>
<evidence type="ECO:0000256" key="1">
    <source>
        <dbReference type="ARBA" id="ARBA00003701"/>
    </source>
</evidence>
<feature type="domain" description="GST C-terminal" evidence="7">
    <location>
        <begin position="120"/>
        <end position="257"/>
    </location>
</feature>
<dbReference type="GO" id="GO:0006749">
    <property type="term" value="P:glutathione metabolic process"/>
    <property type="evidence" value="ECO:0007669"/>
    <property type="project" value="TreeGrafter"/>
</dbReference>
<keyword evidence="9" id="KW-1185">Reference proteome</keyword>
<dbReference type="Proteomes" id="UP001054902">
    <property type="component" value="Unassembled WGS sequence"/>
</dbReference>
<dbReference type="Pfam" id="PF14497">
    <property type="entry name" value="GST_C_3"/>
    <property type="match status" value="1"/>
</dbReference>
<evidence type="ECO:0000259" key="6">
    <source>
        <dbReference type="PROSITE" id="PS50404"/>
    </source>
</evidence>
<organism evidence="8 9">
    <name type="scientific">Chaetoceros tenuissimus</name>
    <dbReference type="NCBI Taxonomy" id="426638"/>
    <lineage>
        <taxon>Eukaryota</taxon>
        <taxon>Sar</taxon>
        <taxon>Stramenopiles</taxon>
        <taxon>Ochrophyta</taxon>
        <taxon>Bacillariophyta</taxon>
        <taxon>Coscinodiscophyceae</taxon>
        <taxon>Chaetocerotophycidae</taxon>
        <taxon>Chaetocerotales</taxon>
        <taxon>Chaetocerotaceae</taxon>
        <taxon>Chaetoceros</taxon>
    </lineage>
</organism>
<dbReference type="InterPro" id="IPR004046">
    <property type="entry name" value="GST_C"/>
</dbReference>
<dbReference type="GO" id="GO:0004364">
    <property type="term" value="F:glutathione transferase activity"/>
    <property type="evidence" value="ECO:0007669"/>
    <property type="project" value="UniProtKB-EC"/>
</dbReference>
<evidence type="ECO:0000313" key="9">
    <source>
        <dbReference type="Proteomes" id="UP001054902"/>
    </source>
</evidence>
<evidence type="ECO:0000256" key="3">
    <source>
        <dbReference type="ARBA" id="ARBA00012452"/>
    </source>
</evidence>
<dbReference type="InterPro" id="IPR036282">
    <property type="entry name" value="Glutathione-S-Trfase_C_sf"/>
</dbReference>
<dbReference type="PANTHER" id="PTHR11571:SF222">
    <property type="entry name" value="GLUTATHIONE TRANSFERASE"/>
    <property type="match status" value="1"/>
</dbReference>
<dbReference type="AlphaFoldDB" id="A0AAD3H5Y5"/>
<keyword evidence="4" id="KW-0808">Transferase</keyword>
<dbReference type="InterPro" id="IPR004045">
    <property type="entry name" value="Glutathione_S-Trfase_N"/>
</dbReference>
<comment type="function">
    <text evidence="1">Conjugation of reduced glutathione to a wide number of exogenous and endogenous hydrophobic electrophiles.</text>
</comment>
<evidence type="ECO:0000256" key="2">
    <source>
        <dbReference type="ARBA" id="ARBA00005861"/>
    </source>
</evidence>
<evidence type="ECO:0000256" key="5">
    <source>
        <dbReference type="ARBA" id="ARBA00047960"/>
    </source>
</evidence>
<dbReference type="SUPFAM" id="SSF47616">
    <property type="entry name" value="GST C-terminal domain-like"/>
    <property type="match status" value="1"/>
</dbReference>
<dbReference type="PROSITE" id="PS50405">
    <property type="entry name" value="GST_CTER"/>
    <property type="match status" value="1"/>
</dbReference>
<dbReference type="InterPro" id="IPR010987">
    <property type="entry name" value="Glutathione-S-Trfase_C-like"/>
</dbReference>
<dbReference type="InterPro" id="IPR036249">
    <property type="entry name" value="Thioredoxin-like_sf"/>
</dbReference>
<dbReference type="EMBL" id="BLLK01000045">
    <property type="protein sequence ID" value="GFH51620.1"/>
    <property type="molecule type" value="Genomic_DNA"/>
</dbReference>
<dbReference type="Gene3D" id="3.40.30.10">
    <property type="entry name" value="Glutaredoxin"/>
    <property type="match status" value="1"/>
</dbReference>
<feature type="domain" description="GST N-terminal" evidence="6">
    <location>
        <begin position="24"/>
        <end position="118"/>
    </location>
</feature>
<comment type="caution">
    <text evidence="8">The sequence shown here is derived from an EMBL/GenBank/DDBJ whole genome shotgun (WGS) entry which is preliminary data.</text>
</comment>